<name>A0A8D2JVH6_THEGE</name>
<keyword evidence="3" id="KW-1185">Reference proteome</keyword>
<dbReference type="Ensembl" id="ENSTGET00000004885.1">
    <property type="protein sequence ID" value="ENSTGEP00000004014.1"/>
    <property type="gene ID" value="ENSTGEG00000003380.1"/>
</dbReference>
<protein>
    <submittedName>
        <fullName evidence="2">Uncharacterized protein</fullName>
    </submittedName>
</protein>
<evidence type="ECO:0000256" key="1">
    <source>
        <dbReference type="SAM" id="Phobius"/>
    </source>
</evidence>
<reference evidence="2" key="2">
    <citation type="submission" date="2025-08" db="UniProtKB">
        <authorList>
            <consortium name="Ensembl"/>
        </authorList>
    </citation>
    <scope>IDENTIFICATION</scope>
</reference>
<evidence type="ECO:0000313" key="3">
    <source>
        <dbReference type="Proteomes" id="UP000694411"/>
    </source>
</evidence>
<proteinExistence type="predicted"/>
<feature type="transmembrane region" description="Helical" evidence="1">
    <location>
        <begin position="20"/>
        <end position="46"/>
    </location>
</feature>
<reference evidence="2" key="3">
    <citation type="submission" date="2025-09" db="UniProtKB">
        <authorList>
            <consortium name="Ensembl"/>
        </authorList>
    </citation>
    <scope>IDENTIFICATION</scope>
</reference>
<dbReference type="Proteomes" id="UP000694411">
    <property type="component" value="Chromosome 2"/>
</dbReference>
<keyword evidence="1" id="KW-0472">Membrane</keyword>
<organism evidence="2 3">
    <name type="scientific">Theropithecus gelada</name>
    <name type="common">Gelada baboon</name>
    <dbReference type="NCBI Taxonomy" id="9565"/>
    <lineage>
        <taxon>Eukaryota</taxon>
        <taxon>Metazoa</taxon>
        <taxon>Chordata</taxon>
        <taxon>Craniata</taxon>
        <taxon>Vertebrata</taxon>
        <taxon>Euteleostomi</taxon>
        <taxon>Mammalia</taxon>
        <taxon>Eutheria</taxon>
        <taxon>Euarchontoglires</taxon>
        <taxon>Primates</taxon>
        <taxon>Haplorrhini</taxon>
        <taxon>Catarrhini</taxon>
        <taxon>Cercopithecidae</taxon>
        <taxon>Cercopithecinae</taxon>
        <taxon>Theropithecus</taxon>
    </lineage>
</organism>
<sequence>MACIYPTTCCTSLPTKRISLITILMLSVATLLSTAALQVAVSVISLSTMEEKMQQSFTYHTHIERSRYGTLVEKCVESGKSYYKVKNLGVSGSRNGAICPKGKQWLCFTKIGHRGVNTQVLEDIKREQFIAKAKAKANNYHPKPPIVFPSLY</sequence>
<keyword evidence="1" id="KW-0812">Transmembrane</keyword>
<keyword evidence="1" id="KW-1133">Transmembrane helix</keyword>
<dbReference type="AlphaFoldDB" id="A0A8D2JVH6"/>
<accession>A0A8D2JVH6</accession>
<evidence type="ECO:0000313" key="2">
    <source>
        <dbReference type="Ensembl" id="ENSTGEP00000004014.1"/>
    </source>
</evidence>
<reference evidence="2" key="1">
    <citation type="submission" date="2018-05" db="EMBL/GenBank/DDBJ databases">
        <title>Whole genome of Theropithecus gelada.</title>
        <authorList>
            <person name="Chiou K.L."/>
            <person name="Snyder-Mackler N."/>
        </authorList>
    </citation>
    <scope>NUCLEOTIDE SEQUENCE [LARGE SCALE GENOMIC DNA]</scope>
</reference>